<dbReference type="InterPro" id="IPR036390">
    <property type="entry name" value="WH_DNA-bd_sf"/>
</dbReference>
<dbReference type="Gene3D" id="1.10.10.10">
    <property type="entry name" value="Winged helix-like DNA-binding domain superfamily/Winged helix DNA-binding domain"/>
    <property type="match status" value="1"/>
</dbReference>
<sequence>MPRRVEDFRGLTQLSRLRLLHAVHAEPGRRLPELAREAGLHVNTAREHLHVLEDEGFVVSRAVATGTRGRPPVVYDPVRSSDENPNAERRLKQSLHRGDMLRRIRPTLDLSADLNDAAQHQVDALYAHLDEVGLEPHFDPQSLQIEVRPCRYHELINEHGEVVCSVHGRLVRQQLEQVPGPLRIVEVLPFVTPHACRVTLASGGRTDEAEEHTWIPTRPRHSRTGAAIIAEDEASPSA</sequence>
<feature type="compositionally biased region" description="Basic and acidic residues" evidence="1">
    <location>
        <begin position="79"/>
        <end position="89"/>
    </location>
</feature>
<accession>A0A939QFU7</accession>
<feature type="region of interest" description="Disordered" evidence="1">
    <location>
        <begin position="70"/>
        <end position="89"/>
    </location>
</feature>
<dbReference type="Pfam" id="PF12840">
    <property type="entry name" value="HTH_20"/>
    <property type="match status" value="1"/>
</dbReference>
<dbReference type="Proteomes" id="UP000668403">
    <property type="component" value="Unassembled WGS sequence"/>
</dbReference>
<dbReference type="RefSeq" id="WP_208238800.1">
    <property type="nucleotide sequence ID" value="NZ_BAAAQU010000002.1"/>
</dbReference>
<dbReference type="InterPro" id="IPR036388">
    <property type="entry name" value="WH-like_DNA-bd_sf"/>
</dbReference>
<name>A0A939QFU7_9MICO</name>
<organism evidence="2 3">
    <name type="scientific">Leucobacter tardus</name>
    <dbReference type="NCBI Taxonomy" id="501483"/>
    <lineage>
        <taxon>Bacteria</taxon>
        <taxon>Bacillati</taxon>
        <taxon>Actinomycetota</taxon>
        <taxon>Actinomycetes</taxon>
        <taxon>Micrococcales</taxon>
        <taxon>Microbacteriaceae</taxon>
        <taxon>Leucobacter</taxon>
    </lineage>
</organism>
<gene>
    <name evidence="2" type="ORF">J4H85_08790</name>
</gene>
<keyword evidence="3" id="KW-1185">Reference proteome</keyword>
<evidence type="ECO:0000256" key="1">
    <source>
        <dbReference type="SAM" id="MobiDB-lite"/>
    </source>
</evidence>
<protein>
    <submittedName>
        <fullName evidence="2">Helix-turn-helix domain-containing protein</fullName>
    </submittedName>
</protein>
<proteinExistence type="predicted"/>
<evidence type="ECO:0000313" key="2">
    <source>
        <dbReference type="EMBL" id="MBO2990085.1"/>
    </source>
</evidence>
<dbReference type="AlphaFoldDB" id="A0A939QFU7"/>
<dbReference type="SUPFAM" id="SSF46785">
    <property type="entry name" value="Winged helix' DNA-binding domain"/>
    <property type="match status" value="1"/>
</dbReference>
<evidence type="ECO:0000313" key="3">
    <source>
        <dbReference type="Proteomes" id="UP000668403"/>
    </source>
</evidence>
<dbReference type="EMBL" id="JAGFBF010000005">
    <property type="protein sequence ID" value="MBO2990085.1"/>
    <property type="molecule type" value="Genomic_DNA"/>
</dbReference>
<reference evidence="2" key="1">
    <citation type="submission" date="2021-03" db="EMBL/GenBank/DDBJ databases">
        <title>Leucobacter chromiisoli sp. nov., isolated from chromium-containing soil of chemical plant.</title>
        <authorList>
            <person name="Xu Z."/>
        </authorList>
    </citation>
    <scope>NUCLEOTIDE SEQUENCE</scope>
    <source>
        <strain evidence="2">K 70/01</strain>
    </source>
</reference>
<comment type="caution">
    <text evidence="2">The sequence shown here is derived from an EMBL/GenBank/DDBJ whole genome shotgun (WGS) entry which is preliminary data.</text>
</comment>